<evidence type="ECO:0000313" key="6">
    <source>
        <dbReference type="Proteomes" id="UP000646745"/>
    </source>
</evidence>
<proteinExistence type="inferred from homology"/>
<evidence type="ECO:0000256" key="2">
    <source>
        <dbReference type="ARBA" id="ARBA00022723"/>
    </source>
</evidence>
<dbReference type="RefSeq" id="WP_189442958.1">
    <property type="nucleotide sequence ID" value="NZ_BMZI01000001.1"/>
</dbReference>
<evidence type="ECO:0000256" key="4">
    <source>
        <dbReference type="SAM" id="SignalP"/>
    </source>
</evidence>
<comment type="caution">
    <text evidence="5">The sequence shown here is derived from an EMBL/GenBank/DDBJ whole genome shotgun (WGS) entry which is preliminary data.</text>
</comment>
<name>A0ABQ3DP09_9GAMM</name>
<sequence>MSQSVRKVSLGSLVLAVILTPLAAQAADQVQVYAAASMTDAMNAAIASYEKSHDVDIVPVYASSSTLARQIANGAPADVYISANEKWMDWLEDQDAPVSERADLLKNRLVLIAPKESQIPDFTPGGDTKIVSQLGDDGRLSVGETSHVPAGIYAKQALESIGEWDALQPRLANGDNVRAAMALVERGEAPLGIVYETDAMASQKVHEVGVFPDDSHKPIVYPLAVLNPDPSDSTEAFRRWLDGDDALSIFSKFGFTPVDAD</sequence>
<dbReference type="EMBL" id="BMZI01000001">
    <property type="protein sequence ID" value="GHB09982.1"/>
    <property type="molecule type" value="Genomic_DNA"/>
</dbReference>
<accession>A0ABQ3DP09</accession>
<dbReference type="SUPFAM" id="SSF53850">
    <property type="entry name" value="Periplasmic binding protein-like II"/>
    <property type="match status" value="1"/>
</dbReference>
<gene>
    <name evidence="5" type="primary">modA</name>
    <name evidence="5" type="ORF">GCM10009038_04630</name>
</gene>
<dbReference type="NCBIfam" id="TIGR01256">
    <property type="entry name" value="modA"/>
    <property type="match status" value="1"/>
</dbReference>
<keyword evidence="6" id="KW-1185">Reference proteome</keyword>
<dbReference type="Gene3D" id="3.40.190.10">
    <property type="entry name" value="Periplasmic binding protein-like II"/>
    <property type="match status" value="2"/>
</dbReference>
<dbReference type="PANTHER" id="PTHR30632:SF17">
    <property type="entry name" value="MOLYBDATE-BINDING PROTEIN MODA"/>
    <property type="match status" value="1"/>
</dbReference>
<feature type="signal peptide" evidence="4">
    <location>
        <begin position="1"/>
        <end position="26"/>
    </location>
</feature>
<organism evidence="5 6">
    <name type="scientific">Salinicola rhizosphaerae</name>
    <dbReference type="NCBI Taxonomy" id="1443141"/>
    <lineage>
        <taxon>Bacteria</taxon>
        <taxon>Pseudomonadati</taxon>
        <taxon>Pseudomonadota</taxon>
        <taxon>Gammaproteobacteria</taxon>
        <taxon>Oceanospirillales</taxon>
        <taxon>Halomonadaceae</taxon>
        <taxon>Salinicola</taxon>
    </lineage>
</organism>
<dbReference type="Proteomes" id="UP000646745">
    <property type="component" value="Unassembled WGS sequence"/>
</dbReference>
<evidence type="ECO:0000313" key="5">
    <source>
        <dbReference type="EMBL" id="GHB09982.1"/>
    </source>
</evidence>
<dbReference type="PANTHER" id="PTHR30632">
    <property type="entry name" value="MOLYBDATE-BINDING PERIPLASMIC PROTEIN"/>
    <property type="match status" value="1"/>
</dbReference>
<dbReference type="NCBIfam" id="NF007958">
    <property type="entry name" value="PRK10677.1"/>
    <property type="match status" value="1"/>
</dbReference>
<dbReference type="InterPro" id="IPR005950">
    <property type="entry name" value="ModA"/>
</dbReference>
<keyword evidence="3 4" id="KW-0732">Signal</keyword>
<reference evidence="6" key="1">
    <citation type="journal article" date="2019" name="Int. J. Syst. Evol. Microbiol.">
        <title>The Global Catalogue of Microorganisms (GCM) 10K type strain sequencing project: providing services to taxonomists for standard genome sequencing and annotation.</title>
        <authorList>
            <consortium name="The Broad Institute Genomics Platform"/>
            <consortium name="The Broad Institute Genome Sequencing Center for Infectious Disease"/>
            <person name="Wu L."/>
            <person name="Ma J."/>
        </authorList>
    </citation>
    <scope>NUCLEOTIDE SEQUENCE [LARGE SCALE GENOMIC DNA]</scope>
    <source>
        <strain evidence="6">KCTC 32998</strain>
    </source>
</reference>
<evidence type="ECO:0000256" key="1">
    <source>
        <dbReference type="ARBA" id="ARBA00009175"/>
    </source>
</evidence>
<dbReference type="InterPro" id="IPR050682">
    <property type="entry name" value="ModA/WtpA"/>
</dbReference>
<keyword evidence="2" id="KW-0479">Metal-binding</keyword>
<dbReference type="Pfam" id="PF13531">
    <property type="entry name" value="SBP_bac_11"/>
    <property type="match status" value="1"/>
</dbReference>
<protein>
    <submittedName>
        <fullName evidence="5">Molybdate ABC transporter substrate-binding protein</fullName>
    </submittedName>
</protein>
<dbReference type="PIRSF" id="PIRSF004846">
    <property type="entry name" value="ModA"/>
    <property type="match status" value="1"/>
</dbReference>
<comment type="similarity">
    <text evidence="1">Belongs to the bacterial solute-binding protein ModA family.</text>
</comment>
<feature type="chain" id="PRO_5046219725" evidence="4">
    <location>
        <begin position="27"/>
        <end position="261"/>
    </location>
</feature>
<evidence type="ECO:0000256" key="3">
    <source>
        <dbReference type="ARBA" id="ARBA00022729"/>
    </source>
</evidence>